<keyword evidence="3" id="KW-1185">Reference proteome</keyword>
<protein>
    <submittedName>
        <fullName evidence="2">Uncharacterized protein</fullName>
    </submittedName>
</protein>
<sequence>MTSLTETIEQLLTKKVSFPNILNKREIWNRSDAENIMRAAICNIKNKKQVNSHVEAFEEEWQHFLNSTEAEVFFETQKNKQNIILESLSEMNYSSRVKRDFFDNEERTVKKLRNSLNANETKKSSADSSDSEASSTTLRNIWTIWTDFLSMFFQEEVDGLDINHYSLEYLGIVQVGENIGSNQSRATYPKELVQATNKLLKESKQDVFLRFNSNYKEWFDSLNDDIDKCHTLLLRNALRVKVTKDPTLTFCYEFFMIFVTQVYTSPEITEQESTYNHKVIWRFMDTVKMVTPYCKFIPGETRLQAIKFELERRGLSPSHYYNADGILLDKSCDMELALLETTGPFGLKDITRETTDHVKAAYGLLAMLHKVAYSYIYADADIFLKLKVYFIHAAGEKIRLWSFGLVSKELYVFYRIRSAVLPVNHVDSKEEFEGITNMMWELKTSIDYSHELLQEIKKSHEKNKQLMEERLNGYEKVRRLDRLLADNVEVKLSSRVSEADDIYVYSSPLCPDSPYNN</sequence>
<gene>
    <name evidence="2" type="ORF">MFLAVUS_004347</name>
</gene>
<evidence type="ECO:0000313" key="2">
    <source>
        <dbReference type="EMBL" id="GAA5810919.1"/>
    </source>
</evidence>
<keyword evidence="1" id="KW-0175">Coiled coil</keyword>
<feature type="coiled-coil region" evidence="1">
    <location>
        <begin position="449"/>
        <end position="477"/>
    </location>
</feature>
<name>A0ABP9YVR3_9FUNG</name>
<organism evidence="2 3">
    <name type="scientific">Mucor flavus</name>
    <dbReference type="NCBI Taxonomy" id="439312"/>
    <lineage>
        <taxon>Eukaryota</taxon>
        <taxon>Fungi</taxon>
        <taxon>Fungi incertae sedis</taxon>
        <taxon>Mucoromycota</taxon>
        <taxon>Mucoromycotina</taxon>
        <taxon>Mucoromycetes</taxon>
        <taxon>Mucorales</taxon>
        <taxon>Mucorineae</taxon>
        <taxon>Mucoraceae</taxon>
        <taxon>Mucor</taxon>
    </lineage>
</organism>
<reference evidence="2 3" key="1">
    <citation type="submission" date="2024-04" db="EMBL/GenBank/DDBJ databases">
        <title>genome sequences of Mucor flavus KT1a and Helicostylum pulchrum KT1b strains isolated from the surface of a dry-aged beef.</title>
        <authorList>
            <person name="Toyotome T."/>
            <person name="Hosono M."/>
            <person name="Torimaru M."/>
            <person name="Fukuda K."/>
            <person name="Mikami N."/>
        </authorList>
    </citation>
    <scope>NUCLEOTIDE SEQUENCE [LARGE SCALE GENOMIC DNA]</scope>
    <source>
        <strain evidence="2 3">KT1a</strain>
    </source>
</reference>
<comment type="caution">
    <text evidence="2">The sequence shown here is derived from an EMBL/GenBank/DDBJ whole genome shotgun (WGS) entry which is preliminary data.</text>
</comment>
<evidence type="ECO:0000256" key="1">
    <source>
        <dbReference type="SAM" id="Coils"/>
    </source>
</evidence>
<accession>A0ABP9YVR3</accession>
<dbReference type="Proteomes" id="UP001473302">
    <property type="component" value="Unassembled WGS sequence"/>
</dbReference>
<evidence type="ECO:0000313" key="3">
    <source>
        <dbReference type="Proteomes" id="UP001473302"/>
    </source>
</evidence>
<proteinExistence type="predicted"/>
<dbReference type="EMBL" id="BAABUK010000008">
    <property type="protein sequence ID" value="GAA5810919.1"/>
    <property type="molecule type" value="Genomic_DNA"/>
</dbReference>